<evidence type="ECO:0000256" key="1">
    <source>
        <dbReference type="ARBA" id="ARBA00004418"/>
    </source>
</evidence>
<gene>
    <name evidence="7" type="ORF">JCM19314_897</name>
</gene>
<keyword evidence="3" id="KW-0574">Periplasm</keyword>
<evidence type="ECO:0000313" key="7">
    <source>
        <dbReference type="EMBL" id="GAK99712.1"/>
    </source>
</evidence>
<evidence type="ECO:0000256" key="2">
    <source>
        <dbReference type="ARBA" id="ARBA00022729"/>
    </source>
</evidence>
<evidence type="ECO:0000256" key="3">
    <source>
        <dbReference type="ARBA" id="ARBA00022764"/>
    </source>
</evidence>
<dbReference type="PANTHER" id="PTHR39210:SF1">
    <property type="entry name" value="HEPARIN-SULFATE LYASE"/>
    <property type="match status" value="1"/>
</dbReference>
<evidence type="ECO:0000259" key="5">
    <source>
        <dbReference type="Pfam" id="PF07940"/>
    </source>
</evidence>
<dbReference type="GO" id="GO:0042597">
    <property type="term" value="C:periplasmic space"/>
    <property type="evidence" value="ECO:0007669"/>
    <property type="project" value="UniProtKB-SubCell"/>
</dbReference>
<dbReference type="EMBL" id="BBMM01000003">
    <property type="protein sequence ID" value="GAK99712.1"/>
    <property type="molecule type" value="Genomic_DNA"/>
</dbReference>
<protein>
    <submittedName>
        <fullName evidence="7">Uncharacterized protein</fullName>
    </submittedName>
</protein>
<dbReference type="SUPFAM" id="SSF48230">
    <property type="entry name" value="Chondroitin AC/alginate lyase"/>
    <property type="match status" value="1"/>
</dbReference>
<dbReference type="GO" id="GO:0016829">
    <property type="term" value="F:lyase activity"/>
    <property type="evidence" value="ECO:0007669"/>
    <property type="project" value="UniProtKB-KW"/>
</dbReference>
<feature type="domain" description="Heparinase II/III-like C-terminal" evidence="5">
    <location>
        <begin position="407"/>
        <end position="569"/>
    </location>
</feature>
<dbReference type="Proteomes" id="UP000029226">
    <property type="component" value="Unassembled WGS sequence"/>
</dbReference>
<reference evidence="7 8" key="1">
    <citation type="journal article" date="2014" name="Genome Announc.">
        <title>Draft Genome Sequences of Marine Flavobacterium Nonlabens Strains NR17, NR24, NR27, NR32, NR33, and Ara13.</title>
        <authorList>
            <person name="Nakanishi M."/>
            <person name="Meirelles P."/>
            <person name="Suzuki R."/>
            <person name="Takatani N."/>
            <person name="Mino S."/>
            <person name="Suda W."/>
            <person name="Oshima K."/>
            <person name="Hattori M."/>
            <person name="Ohkuma M."/>
            <person name="Hosokawa M."/>
            <person name="Miyashita K."/>
            <person name="Thompson F.L."/>
            <person name="Niwa A."/>
            <person name="Sawabe T."/>
            <person name="Sawabe T."/>
        </authorList>
    </citation>
    <scope>NUCLEOTIDE SEQUENCE [LARGE SCALE GENOMIC DNA]</scope>
    <source>
        <strain evidence="8">JCM19314</strain>
    </source>
</reference>
<comment type="subcellular location">
    <subcellularLocation>
        <location evidence="1">Periplasm</location>
    </subcellularLocation>
</comment>
<dbReference type="Gene3D" id="2.70.98.70">
    <property type="match status" value="1"/>
</dbReference>
<accession>A0A090QBW4</accession>
<dbReference type="Gene3D" id="1.50.10.100">
    <property type="entry name" value="Chondroitin AC/alginate lyase"/>
    <property type="match status" value="1"/>
</dbReference>
<evidence type="ECO:0000259" key="6">
    <source>
        <dbReference type="Pfam" id="PF16889"/>
    </source>
</evidence>
<keyword evidence="2" id="KW-0732">Signal</keyword>
<dbReference type="InterPro" id="IPR012480">
    <property type="entry name" value="Hepar_II_III_C"/>
</dbReference>
<dbReference type="InterPro" id="IPR008929">
    <property type="entry name" value="Chondroitin_lyas"/>
</dbReference>
<keyword evidence="4" id="KW-0456">Lyase</keyword>
<proteinExistence type="predicted"/>
<comment type="caution">
    <text evidence="7">The sequence shown here is derived from an EMBL/GenBank/DDBJ whole genome shotgun (WGS) entry which is preliminary data.</text>
</comment>
<dbReference type="Pfam" id="PF07940">
    <property type="entry name" value="Hepar_II_III_C"/>
    <property type="match status" value="1"/>
</dbReference>
<sequence>MNTKINSILDFIKNMGWRYVGFRIWHLFQVKTGLFIKKFPAAPAHKSFISLQEWKDAKIPFFIESREEIKLDKNLNVDLEVRFRESVNNNITFFNSQQFQLKRETQWSVNPSNGYKYDTSKHWSQIADLSKEAGDIKFVWEKARFSFIYDILRYDYHSGKDQSAFILGEIEDFIDKNAINLGPQYKCSQEISLRVLNWTYALHYYKNSPALKDSLFEKIMNSIYWQLHHVRNNIHFSRIAVRNNHAITESLTLYLSGLLFPFIPETKKWSEDGLKWFEQEVDYQIYDDGTFLQYSMNYHRVVVQLLTWGIRLNDLNGLRFKDSVYKKAQLSLNFLDACLDEKSGKLPNYGSNDGALFFKFTDRDYRDYTSQLDDLRMALSGQAVRPSESFAWYGMNNPVLIALNQPEITQFKAGGYYIINEKHSKTFIRCGAYQDRPAQADNLHLDIWIDGDNYIWDCGSYKYNTEQKFLDHFMGTQGHNTVTVDGKDQMKKGGRFIWYYWVKKANAILNKPGYYTFNGTIDAFRHLGTIKHNRTVIKKPEIHNWKVEDSVTGKSNKIMTQHWNVNPLLKEKVTFAARDEYDNIISPNIEKKWYSSYYGVKEESIAISFSTTTSVINTQISIKP</sequence>
<dbReference type="InterPro" id="IPR031680">
    <property type="entry name" value="Hepar_II_III_N"/>
</dbReference>
<evidence type="ECO:0000313" key="8">
    <source>
        <dbReference type="Proteomes" id="UP000029226"/>
    </source>
</evidence>
<name>A0A090QBW4_NONUL</name>
<evidence type="ECO:0000256" key="4">
    <source>
        <dbReference type="ARBA" id="ARBA00023239"/>
    </source>
</evidence>
<dbReference type="Pfam" id="PF16889">
    <property type="entry name" value="Hepar_II_III_N"/>
    <property type="match status" value="1"/>
</dbReference>
<organism evidence="7 8">
    <name type="scientific">Nonlabens ulvanivorans</name>
    <name type="common">Persicivirga ulvanivorans</name>
    <dbReference type="NCBI Taxonomy" id="906888"/>
    <lineage>
        <taxon>Bacteria</taxon>
        <taxon>Pseudomonadati</taxon>
        <taxon>Bacteroidota</taxon>
        <taxon>Flavobacteriia</taxon>
        <taxon>Flavobacteriales</taxon>
        <taxon>Flavobacteriaceae</taxon>
        <taxon>Nonlabens</taxon>
    </lineage>
</organism>
<feature type="domain" description="Heparin-sulfate lyase N-terminal" evidence="6">
    <location>
        <begin position="92"/>
        <end position="319"/>
    </location>
</feature>
<dbReference type="AlphaFoldDB" id="A0A090QBW4"/>
<dbReference type="PANTHER" id="PTHR39210">
    <property type="entry name" value="HEPARIN-SULFATE LYASE"/>
    <property type="match status" value="1"/>
</dbReference>